<dbReference type="Proteomes" id="UP001551176">
    <property type="component" value="Unassembled WGS sequence"/>
</dbReference>
<accession>A0ABV3BVG8</accession>
<feature type="domain" description="Chorismate-utilising enzyme C-terminal" evidence="1">
    <location>
        <begin position="73"/>
        <end position="321"/>
    </location>
</feature>
<evidence type="ECO:0000313" key="3">
    <source>
        <dbReference type="Proteomes" id="UP001551176"/>
    </source>
</evidence>
<dbReference type="InterPro" id="IPR019999">
    <property type="entry name" value="Anth_synth_I-like"/>
</dbReference>
<protein>
    <submittedName>
        <fullName evidence="2">Chorismate-binding protein</fullName>
    </submittedName>
</protein>
<dbReference type="Pfam" id="PF00425">
    <property type="entry name" value="Chorismate_bind"/>
    <property type="match status" value="1"/>
</dbReference>
<dbReference type="InterPro" id="IPR015890">
    <property type="entry name" value="Chorismate_C"/>
</dbReference>
<keyword evidence="3" id="KW-1185">Reference proteome</keyword>
<dbReference type="PANTHER" id="PTHR11236:SF50">
    <property type="entry name" value="AMINODEOXYCHORISMATE SYNTHASE COMPONENT 1"/>
    <property type="match status" value="1"/>
</dbReference>
<comment type="caution">
    <text evidence="2">The sequence shown here is derived from an EMBL/GenBank/DDBJ whole genome shotgun (WGS) entry which is preliminary data.</text>
</comment>
<gene>
    <name evidence="2" type="ORF">ABZ921_30670</name>
</gene>
<proteinExistence type="predicted"/>
<dbReference type="PANTHER" id="PTHR11236">
    <property type="entry name" value="AMINOBENZOATE/ANTHRANILATE SYNTHASE"/>
    <property type="match status" value="1"/>
</dbReference>
<dbReference type="RefSeq" id="WP_359354942.1">
    <property type="nucleotide sequence ID" value="NZ_JBEYXV010000018.1"/>
</dbReference>
<evidence type="ECO:0000259" key="1">
    <source>
        <dbReference type="Pfam" id="PF00425"/>
    </source>
</evidence>
<dbReference type="EMBL" id="JBEYXV010000018">
    <property type="protein sequence ID" value="MEU6825014.1"/>
    <property type="molecule type" value="Genomic_DNA"/>
</dbReference>
<sequence length="341" mass="36111">MARFGRLVATGLRDVTSDPAALDSTGFWAVSADFEGGMVCARFDDVREEAVPAPVPGRWHGPAPEDWTSSLDRSAYTEGVRRVRAYIAAGEVYQANLCRVLSAPVPADADMDALTSLLARGNPAPYAGTIRLPEHGVELATASPELFLRRRGRLVESGPIKGTGRTEADLLEKDYAENVMIVDLVRNDLGRVCATGSVTVPDLCVIEKHPGLVHLVSTVGGELRPGAGWPELFGAAFPPGSVTGAPKSSALRIIEELETAPRGPYCGGIGWVDADRGTAELAVGIRTFWIDRAEGVLRFGTGAGITWGSDPEGEWRETELKAARLLAVASGTYEASGGTPT</sequence>
<name>A0ABV3BVG8_9ACTN</name>
<dbReference type="Gene3D" id="3.60.120.10">
    <property type="entry name" value="Anthranilate synthase"/>
    <property type="match status" value="1"/>
</dbReference>
<organism evidence="2 3">
    <name type="scientific">Streptomyces atriruber</name>
    <dbReference type="NCBI Taxonomy" id="545121"/>
    <lineage>
        <taxon>Bacteria</taxon>
        <taxon>Bacillati</taxon>
        <taxon>Actinomycetota</taxon>
        <taxon>Actinomycetes</taxon>
        <taxon>Kitasatosporales</taxon>
        <taxon>Streptomycetaceae</taxon>
        <taxon>Streptomyces</taxon>
    </lineage>
</organism>
<evidence type="ECO:0000313" key="2">
    <source>
        <dbReference type="EMBL" id="MEU6825014.1"/>
    </source>
</evidence>
<reference evidence="2 3" key="1">
    <citation type="submission" date="2024-06" db="EMBL/GenBank/DDBJ databases">
        <title>The Natural Products Discovery Center: Release of the First 8490 Sequenced Strains for Exploring Actinobacteria Biosynthetic Diversity.</title>
        <authorList>
            <person name="Kalkreuter E."/>
            <person name="Kautsar S.A."/>
            <person name="Yang D."/>
            <person name="Bader C.D."/>
            <person name="Teijaro C.N."/>
            <person name="Fluegel L."/>
            <person name="Davis C.M."/>
            <person name="Simpson J.R."/>
            <person name="Lauterbach L."/>
            <person name="Steele A.D."/>
            <person name="Gui C."/>
            <person name="Meng S."/>
            <person name="Li G."/>
            <person name="Viehrig K."/>
            <person name="Ye F."/>
            <person name="Su P."/>
            <person name="Kiefer A.F."/>
            <person name="Nichols A."/>
            <person name="Cepeda A.J."/>
            <person name="Yan W."/>
            <person name="Fan B."/>
            <person name="Jiang Y."/>
            <person name="Adhikari A."/>
            <person name="Zheng C.-J."/>
            <person name="Schuster L."/>
            <person name="Cowan T.M."/>
            <person name="Smanski M.J."/>
            <person name="Chevrette M.G."/>
            <person name="De Carvalho L.P.S."/>
            <person name="Shen B."/>
        </authorList>
    </citation>
    <scope>NUCLEOTIDE SEQUENCE [LARGE SCALE GENOMIC DNA]</scope>
    <source>
        <strain evidence="2 3">NPDC046838</strain>
    </source>
</reference>
<dbReference type="PRINTS" id="PR00095">
    <property type="entry name" value="ANTSNTHASEI"/>
</dbReference>
<dbReference type="SUPFAM" id="SSF56322">
    <property type="entry name" value="ADC synthase"/>
    <property type="match status" value="1"/>
</dbReference>
<dbReference type="InterPro" id="IPR005801">
    <property type="entry name" value="ADC_synthase"/>
</dbReference>